<gene>
    <name evidence="9" type="ORF">ROZALSC1DRAFT_28187</name>
</gene>
<dbReference type="Gene3D" id="1.20.58.530">
    <property type="match status" value="1"/>
</dbReference>
<dbReference type="GO" id="GO:0051015">
    <property type="term" value="F:actin filament binding"/>
    <property type="evidence" value="ECO:0007669"/>
    <property type="project" value="TreeGrafter"/>
</dbReference>
<dbReference type="EMBL" id="ML005083">
    <property type="protein sequence ID" value="RKP20312.1"/>
    <property type="molecule type" value="Genomic_DNA"/>
</dbReference>
<keyword evidence="9" id="KW-0378">Hydrolase</keyword>
<dbReference type="PANTHER" id="PTHR13140">
    <property type="entry name" value="MYOSIN"/>
    <property type="match status" value="1"/>
</dbReference>
<dbReference type="SMART" id="SM00242">
    <property type="entry name" value="MYSc"/>
    <property type="match status" value="1"/>
</dbReference>
<accession>A0A4P9YMA8</accession>
<comment type="similarity">
    <text evidence="6">Belongs to the TRAFAC class myosin-kinesin ATPase superfamily. Myosin family.</text>
</comment>
<keyword evidence="2 6" id="KW-0067">ATP-binding</keyword>
<evidence type="ECO:0000256" key="6">
    <source>
        <dbReference type="PROSITE-ProRule" id="PRU00782"/>
    </source>
</evidence>
<evidence type="ECO:0000256" key="7">
    <source>
        <dbReference type="SAM" id="Coils"/>
    </source>
</evidence>
<organism evidence="9 10">
    <name type="scientific">Rozella allomycis (strain CSF55)</name>
    <dbReference type="NCBI Taxonomy" id="988480"/>
    <lineage>
        <taxon>Eukaryota</taxon>
        <taxon>Fungi</taxon>
        <taxon>Fungi incertae sedis</taxon>
        <taxon>Cryptomycota</taxon>
        <taxon>Cryptomycota incertae sedis</taxon>
        <taxon>Rozella</taxon>
    </lineage>
</organism>
<keyword evidence="1 6" id="KW-0547">Nucleotide-binding</keyword>
<dbReference type="GO" id="GO:0000146">
    <property type="term" value="F:microfilament motor activity"/>
    <property type="evidence" value="ECO:0007669"/>
    <property type="project" value="TreeGrafter"/>
</dbReference>
<evidence type="ECO:0000313" key="9">
    <source>
        <dbReference type="EMBL" id="RKP20312.1"/>
    </source>
</evidence>
<dbReference type="GO" id="GO:0005737">
    <property type="term" value="C:cytoplasm"/>
    <property type="evidence" value="ECO:0007669"/>
    <property type="project" value="TreeGrafter"/>
</dbReference>
<dbReference type="SUPFAM" id="SSF52540">
    <property type="entry name" value="P-loop containing nucleoside triphosphate hydrolases"/>
    <property type="match status" value="1"/>
</dbReference>
<keyword evidence="7" id="KW-0175">Coiled coil</keyword>
<evidence type="ECO:0000256" key="2">
    <source>
        <dbReference type="ARBA" id="ARBA00022840"/>
    </source>
</evidence>
<dbReference type="GO" id="GO:0016787">
    <property type="term" value="F:hydrolase activity"/>
    <property type="evidence" value="ECO:0007669"/>
    <property type="project" value="UniProtKB-KW"/>
</dbReference>
<keyword evidence="5 6" id="KW-0009">Actin-binding</keyword>
<dbReference type="PROSITE" id="PS50096">
    <property type="entry name" value="IQ"/>
    <property type="match status" value="1"/>
</dbReference>
<dbReference type="GO" id="GO:0007015">
    <property type="term" value="P:actin filament organization"/>
    <property type="evidence" value="ECO:0007669"/>
    <property type="project" value="TreeGrafter"/>
</dbReference>
<evidence type="ECO:0000259" key="8">
    <source>
        <dbReference type="PROSITE" id="PS51456"/>
    </source>
</evidence>
<evidence type="ECO:0000256" key="4">
    <source>
        <dbReference type="ARBA" id="ARBA00023175"/>
    </source>
</evidence>
<evidence type="ECO:0000313" key="10">
    <source>
        <dbReference type="Proteomes" id="UP000281549"/>
    </source>
</evidence>
<dbReference type="InterPro" id="IPR036961">
    <property type="entry name" value="Kinesin_motor_dom_sf"/>
</dbReference>
<dbReference type="PROSITE" id="PS51456">
    <property type="entry name" value="MYOSIN_MOTOR"/>
    <property type="match status" value="1"/>
</dbReference>
<dbReference type="GO" id="GO:0016020">
    <property type="term" value="C:membrane"/>
    <property type="evidence" value="ECO:0007669"/>
    <property type="project" value="TreeGrafter"/>
</dbReference>
<keyword evidence="3 6" id="KW-0518">Myosin</keyword>
<dbReference type="InterPro" id="IPR001609">
    <property type="entry name" value="Myosin_head_motor_dom-like"/>
</dbReference>
<dbReference type="GO" id="GO:0016459">
    <property type="term" value="C:myosin complex"/>
    <property type="evidence" value="ECO:0007669"/>
    <property type="project" value="UniProtKB-KW"/>
</dbReference>
<feature type="coiled-coil region" evidence="7">
    <location>
        <begin position="756"/>
        <end position="828"/>
    </location>
</feature>
<feature type="binding site" evidence="6">
    <location>
        <begin position="137"/>
        <end position="144"/>
    </location>
    <ligand>
        <name>ATP</name>
        <dbReference type="ChEBI" id="CHEBI:30616"/>
    </ligand>
</feature>
<dbReference type="PRINTS" id="PR00193">
    <property type="entry name" value="MYOSINHEAVY"/>
</dbReference>
<dbReference type="Gene3D" id="3.40.850.10">
    <property type="entry name" value="Kinesin motor domain"/>
    <property type="match status" value="1"/>
</dbReference>
<dbReference type="PANTHER" id="PTHR13140:SF706">
    <property type="entry name" value="DILUTE CLASS UNCONVENTIONAL MYOSIN, ISOFORM C"/>
    <property type="match status" value="1"/>
</dbReference>
<reference evidence="10" key="1">
    <citation type="journal article" date="2018" name="Nat. Microbiol.">
        <title>Leveraging single-cell genomics to expand the fungal tree of life.</title>
        <authorList>
            <person name="Ahrendt S.R."/>
            <person name="Quandt C.A."/>
            <person name="Ciobanu D."/>
            <person name="Clum A."/>
            <person name="Salamov A."/>
            <person name="Andreopoulos B."/>
            <person name="Cheng J.F."/>
            <person name="Woyke T."/>
            <person name="Pelin A."/>
            <person name="Henrissat B."/>
            <person name="Reynolds N.K."/>
            <person name="Benny G.L."/>
            <person name="Smith M.E."/>
            <person name="James T.Y."/>
            <person name="Grigoriev I.V."/>
        </authorList>
    </citation>
    <scope>NUCLEOTIDE SEQUENCE [LARGE SCALE GENOMIC DNA]</scope>
    <source>
        <strain evidence="10">CSF55</strain>
    </source>
</reference>
<evidence type="ECO:0000256" key="1">
    <source>
        <dbReference type="ARBA" id="ARBA00022741"/>
    </source>
</evidence>
<comment type="caution">
    <text evidence="6">Lacks conserved residue(s) required for the propagation of feature annotation.</text>
</comment>
<evidence type="ECO:0000256" key="5">
    <source>
        <dbReference type="ARBA" id="ARBA00023203"/>
    </source>
</evidence>
<evidence type="ECO:0000256" key="3">
    <source>
        <dbReference type="ARBA" id="ARBA00023123"/>
    </source>
</evidence>
<dbReference type="InterPro" id="IPR027417">
    <property type="entry name" value="P-loop_NTPase"/>
</dbReference>
<proteinExistence type="inferred from homology"/>
<protein>
    <submittedName>
        <fullName evidence="9">P-loop containing nucleoside triphosphate hydrolase protein</fullName>
    </submittedName>
</protein>
<feature type="domain" description="Myosin motor" evidence="8">
    <location>
        <begin position="47"/>
        <end position="508"/>
    </location>
</feature>
<dbReference type="GO" id="GO:0005524">
    <property type="term" value="F:ATP binding"/>
    <property type="evidence" value="ECO:0007669"/>
    <property type="project" value="UniProtKB-UniRule"/>
</dbReference>
<keyword evidence="4 6" id="KW-0505">Motor protein</keyword>
<sequence>MSKRDLYKNGWKVATIKSIEHEIVKVEDEAGEITVLKELPHLKNATSEFDDLTVMNFLHEPGVLKYRYDQGMIYTYSGIVLIALNPFSRLDCYGEEVVQVYNGRSKGELEPHLYAIAEDAFSKLRRYNKNQSVVISGESGSGKTVSAKFMMRYFASADCQKNSGIEEQVLSTNPIMEAFGNAKTTRNDNSSRFGKFVEILFDERNSIVERSRVIRQAKNERNYHIFYQLCAGLEDGALTLMKIDKEKQQWIFQVLAAILYLGNVEVDELDKEKPITRNLNIIHRLIGVDMIELKKWMTHRLIKMRNESIESQLEDHQVVQVRDGISKFLYSSLFECMEYFEFLCRANATRFIAVLDIYGFEYFENNSFEQFCINYANEKLQQEFNRHVFDLEQKEGINWSFIEFNDNSDCIEMIENRSGILSLLDEESYLPRGSDQVTIDNNLNKSFVNKLYQSFADNKNKCFSKPRFGGCSFLIHHFAYSVTYDGQGFIEKNKDNISDQVRSLLLESDKLKWLLPKHDCEKGSKRSLSLQFKPNEEKKPFYFDNLYVIQQLRACGILETIRIRCAGFSMLSCIKSDDSRVIAESILESVTSSIGPLDYQIGRTRIFFRVGQMAFIEKARDDKMESAALLIQKWFKGCLIRTKFNLFMKNLFVIQGLIKSRIFRNRFVDAKKKKITIKIQVEIRKRIQLNNRLKKLKLILQLQNIIRKYNVDSQFKKRKLEIVVVKIQCKIRGIIFQQQRIEDIESIKKIQRLVKCRNAKRELIKLREEAKSMNRINERNYHLENKVIELTNKVHELNAKVSQLTDLLNQKTLEMNKIQETNDYLRNENFKLISENKEIKQENKSLSNSLSEIDSINNSTDILAQYSLRNHIKEFISDPNLFQEISLDNLSEPLLSQVSSFFFFSCWAFGMLSLLRDLCNTLVQELVKDFKKRIEVSQFSILDDQNLINLKEKDYKKSYLHKPPTLSDLIDIMDKVYKELKENHSSLHLIECLFINIFSNIQVALVNQFLMRNGFATINRYASYHI</sequence>
<name>A0A4P9YMA8_ROZAC</name>
<dbReference type="Gene3D" id="1.20.5.4820">
    <property type="match status" value="1"/>
</dbReference>
<dbReference type="Proteomes" id="UP000281549">
    <property type="component" value="Unassembled WGS sequence"/>
</dbReference>
<dbReference type="Pfam" id="PF00063">
    <property type="entry name" value="Myosin_head"/>
    <property type="match status" value="2"/>
</dbReference>
<dbReference type="AlphaFoldDB" id="A0A4P9YMA8"/>